<dbReference type="InterPro" id="IPR036388">
    <property type="entry name" value="WH-like_DNA-bd_sf"/>
</dbReference>
<evidence type="ECO:0000313" key="5">
    <source>
        <dbReference type="EMBL" id="MFC3494823.1"/>
    </source>
</evidence>
<keyword evidence="6" id="KW-1185">Reference proteome</keyword>
<evidence type="ECO:0000256" key="2">
    <source>
        <dbReference type="ARBA" id="ARBA00023125"/>
    </source>
</evidence>
<feature type="domain" description="HTH gntR-type" evidence="4">
    <location>
        <begin position="12"/>
        <end position="80"/>
    </location>
</feature>
<dbReference type="InterPro" id="IPR036390">
    <property type="entry name" value="WH_DNA-bd_sf"/>
</dbReference>
<dbReference type="CDD" id="cd07377">
    <property type="entry name" value="WHTH_GntR"/>
    <property type="match status" value="1"/>
</dbReference>
<keyword evidence="2" id="KW-0238">DNA-binding</keyword>
<protein>
    <submittedName>
        <fullName evidence="5">GntR family transcriptional regulator</fullName>
    </submittedName>
</protein>
<comment type="caution">
    <text evidence="5">The sequence shown here is derived from an EMBL/GenBank/DDBJ whole genome shotgun (WGS) entry which is preliminary data.</text>
</comment>
<keyword evidence="3" id="KW-0804">Transcription</keyword>
<dbReference type="Gene3D" id="1.10.10.10">
    <property type="entry name" value="Winged helix-like DNA-binding domain superfamily/Winged helix DNA-binding domain"/>
    <property type="match status" value="1"/>
</dbReference>
<dbReference type="SMART" id="SM00345">
    <property type="entry name" value="HTH_GNTR"/>
    <property type="match status" value="1"/>
</dbReference>
<dbReference type="PROSITE" id="PS50949">
    <property type="entry name" value="HTH_GNTR"/>
    <property type="match status" value="1"/>
</dbReference>
<evidence type="ECO:0000259" key="4">
    <source>
        <dbReference type="PROSITE" id="PS50949"/>
    </source>
</evidence>
<evidence type="ECO:0000256" key="3">
    <source>
        <dbReference type="ARBA" id="ARBA00023163"/>
    </source>
</evidence>
<dbReference type="InterPro" id="IPR000524">
    <property type="entry name" value="Tscrpt_reg_HTH_GntR"/>
</dbReference>
<dbReference type="SUPFAM" id="SSF46785">
    <property type="entry name" value="Winged helix' DNA-binding domain"/>
    <property type="match status" value="1"/>
</dbReference>
<dbReference type="Pfam" id="PF00392">
    <property type="entry name" value="GntR"/>
    <property type="match status" value="1"/>
</dbReference>
<accession>A0ABV7Q648</accession>
<name>A0ABV7Q648_9ACTN</name>
<organism evidence="5 6">
    <name type="scientific">Glycomyces rhizosphaerae</name>
    <dbReference type="NCBI Taxonomy" id="2054422"/>
    <lineage>
        <taxon>Bacteria</taxon>
        <taxon>Bacillati</taxon>
        <taxon>Actinomycetota</taxon>
        <taxon>Actinomycetes</taxon>
        <taxon>Glycomycetales</taxon>
        <taxon>Glycomycetaceae</taxon>
        <taxon>Glycomyces</taxon>
    </lineage>
</organism>
<evidence type="ECO:0000313" key="6">
    <source>
        <dbReference type="Proteomes" id="UP001595712"/>
    </source>
</evidence>
<dbReference type="PANTHER" id="PTHR38445:SF7">
    <property type="entry name" value="GNTR-FAMILY TRANSCRIPTIONAL REGULATOR"/>
    <property type="match status" value="1"/>
</dbReference>
<reference evidence="6" key="1">
    <citation type="journal article" date="2019" name="Int. J. Syst. Evol. Microbiol.">
        <title>The Global Catalogue of Microorganisms (GCM) 10K type strain sequencing project: providing services to taxonomists for standard genome sequencing and annotation.</title>
        <authorList>
            <consortium name="The Broad Institute Genomics Platform"/>
            <consortium name="The Broad Institute Genome Sequencing Center for Infectious Disease"/>
            <person name="Wu L."/>
            <person name="Ma J."/>
        </authorList>
    </citation>
    <scope>NUCLEOTIDE SEQUENCE [LARGE SCALE GENOMIC DNA]</scope>
    <source>
        <strain evidence="6">CGMCC 4.7396</strain>
    </source>
</reference>
<dbReference type="EMBL" id="JBHRWO010000020">
    <property type="protein sequence ID" value="MFC3494823.1"/>
    <property type="molecule type" value="Genomic_DNA"/>
</dbReference>
<dbReference type="PANTHER" id="PTHR38445">
    <property type="entry name" value="HTH-TYPE TRANSCRIPTIONAL REPRESSOR YTRA"/>
    <property type="match status" value="1"/>
</dbReference>
<dbReference type="Proteomes" id="UP001595712">
    <property type="component" value="Unassembled WGS sequence"/>
</dbReference>
<keyword evidence="1" id="KW-0805">Transcription regulation</keyword>
<gene>
    <name evidence="5" type="ORF">ACFO8M_20240</name>
</gene>
<dbReference type="RefSeq" id="WP_387978907.1">
    <property type="nucleotide sequence ID" value="NZ_JBHRWO010000020.1"/>
</dbReference>
<evidence type="ECO:0000256" key="1">
    <source>
        <dbReference type="ARBA" id="ARBA00023015"/>
    </source>
</evidence>
<proteinExistence type="predicted"/>
<sequence length="124" mass="13644">MIDFHLEPRSGVAPYMQLVHQVQQALRLGMLDVGDQLPTVKQVVAKIAINPNTVLKAYRELERQGLVAPKPGRGTFVTATLADTNLDAHGELKTALQQWITRARTAGLDDDAIQALFDTTIRKA</sequence>